<reference evidence="9 10" key="1">
    <citation type="submission" date="2021-02" db="EMBL/GenBank/DDBJ databases">
        <title>Plant Genome Project.</title>
        <authorList>
            <person name="Zhang R.-G."/>
        </authorList>
    </citation>
    <scope>NUCLEOTIDE SEQUENCE [LARGE SCALE GENOMIC DNA]</scope>
    <source>
        <tissue evidence="9">Leaves</tissue>
    </source>
</reference>
<keyword evidence="3" id="KW-0964">Secreted</keyword>
<dbReference type="Gene3D" id="3.40.50.1110">
    <property type="entry name" value="SGNH hydrolase"/>
    <property type="match status" value="2"/>
</dbReference>
<keyword evidence="4 8" id="KW-0732">Signal</keyword>
<evidence type="ECO:0000256" key="5">
    <source>
        <dbReference type="ARBA" id="ARBA00022801"/>
    </source>
</evidence>
<sequence length="443" mass="48531">MWHVVVLVLNLSISLVYGGAQTQVPCYFIFGDSLYDNGNNNALPTSARSNYPPYGIDFPKGATGRFSNGRNMADIIVLILSLSISVVYGGAQTQVPCYFIFGDSLYDNGNNNALPTSARSNYPPYGIDFPKGATGRFSNGRNMADIIAQLLGFDNSIPSFASARGQEILKGVNYASGAAGIRDESGQHLGARISFGRQLNNHKITVSRIESVLGDNKSAANLLSKCMYTVGMGNNDYINNYFSQFYPTRSMYTPEQFATVLIQQYSHQLKTLYNYGARKVAVFGLGLIGCTPGMIAMYGTNGSSCVDFINNAVQLFNAKLIPMVDDFNSNLQNAKFIYINSVQISLTPSPTTEFKVTDAPCCNVTNAVSFQCNPLGTPCQNREDYTFWDAVHPTEASNVISAGRSYNALLPSDTYPFDIRRLAETVVSMESNLSIYQQLKKEF</sequence>
<dbReference type="InterPro" id="IPR001087">
    <property type="entry name" value="GDSL"/>
</dbReference>
<comment type="similarity">
    <text evidence="2">Belongs to the 'GDSL' lipolytic enzyme family.</text>
</comment>
<evidence type="ECO:0000256" key="6">
    <source>
        <dbReference type="ARBA" id="ARBA00022963"/>
    </source>
</evidence>
<comment type="subcellular location">
    <subcellularLocation>
        <location evidence="1">Secreted</location>
    </subcellularLocation>
</comment>
<proteinExistence type="inferred from homology"/>
<feature type="chain" id="PRO_5046142950" evidence="8">
    <location>
        <begin position="19"/>
        <end position="443"/>
    </location>
</feature>
<evidence type="ECO:0000313" key="10">
    <source>
        <dbReference type="Proteomes" id="UP000827721"/>
    </source>
</evidence>
<evidence type="ECO:0000256" key="2">
    <source>
        <dbReference type="ARBA" id="ARBA00008668"/>
    </source>
</evidence>
<dbReference type="PANTHER" id="PTHR45650:SF9">
    <property type="entry name" value="SGNH HYDROLASE-TYPE ESTERASE DOMAIN-CONTAINING PROTEIN"/>
    <property type="match status" value="1"/>
</dbReference>
<organism evidence="9 10">
    <name type="scientific">Xanthoceras sorbifolium</name>
    <dbReference type="NCBI Taxonomy" id="99658"/>
    <lineage>
        <taxon>Eukaryota</taxon>
        <taxon>Viridiplantae</taxon>
        <taxon>Streptophyta</taxon>
        <taxon>Embryophyta</taxon>
        <taxon>Tracheophyta</taxon>
        <taxon>Spermatophyta</taxon>
        <taxon>Magnoliopsida</taxon>
        <taxon>eudicotyledons</taxon>
        <taxon>Gunneridae</taxon>
        <taxon>Pentapetalae</taxon>
        <taxon>rosids</taxon>
        <taxon>malvids</taxon>
        <taxon>Sapindales</taxon>
        <taxon>Sapindaceae</taxon>
        <taxon>Xanthoceroideae</taxon>
        <taxon>Xanthoceras</taxon>
    </lineage>
</organism>
<keyword evidence="6" id="KW-0442">Lipid degradation</keyword>
<evidence type="ECO:0000313" key="9">
    <source>
        <dbReference type="EMBL" id="KAH7575950.1"/>
    </source>
</evidence>
<keyword evidence="5" id="KW-0378">Hydrolase</keyword>
<dbReference type="EMBL" id="JAFEMO010000002">
    <property type="protein sequence ID" value="KAH7575950.1"/>
    <property type="molecule type" value="Genomic_DNA"/>
</dbReference>
<keyword evidence="7" id="KW-0443">Lipid metabolism</keyword>
<dbReference type="Pfam" id="PF00657">
    <property type="entry name" value="Lipase_GDSL"/>
    <property type="match status" value="1"/>
</dbReference>
<evidence type="ECO:0000256" key="4">
    <source>
        <dbReference type="ARBA" id="ARBA00022729"/>
    </source>
</evidence>
<dbReference type="Proteomes" id="UP000827721">
    <property type="component" value="Unassembled WGS sequence"/>
</dbReference>
<evidence type="ECO:0000256" key="7">
    <source>
        <dbReference type="ARBA" id="ARBA00023098"/>
    </source>
</evidence>
<gene>
    <name evidence="9" type="ORF">JRO89_XS02G0258800</name>
</gene>
<comment type="caution">
    <text evidence="9">The sequence shown here is derived from an EMBL/GenBank/DDBJ whole genome shotgun (WGS) entry which is preliminary data.</text>
</comment>
<evidence type="ECO:0000256" key="8">
    <source>
        <dbReference type="SAM" id="SignalP"/>
    </source>
</evidence>
<keyword evidence="10" id="KW-1185">Reference proteome</keyword>
<dbReference type="InterPro" id="IPR051238">
    <property type="entry name" value="GDSL_esterase/lipase"/>
</dbReference>
<name>A0ABQ8IHF6_9ROSI</name>
<evidence type="ECO:0000256" key="3">
    <source>
        <dbReference type="ARBA" id="ARBA00022525"/>
    </source>
</evidence>
<accession>A0ABQ8IHF6</accession>
<dbReference type="CDD" id="cd01837">
    <property type="entry name" value="SGNH_plant_lipase_like"/>
    <property type="match status" value="1"/>
</dbReference>
<evidence type="ECO:0000256" key="1">
    <source>
        <dbReference type="ARBA" id="ARBA00004613"/>
    </source>
</evidence>
<dbReference type="InterPro" id="IPR036514">
    <property type="entry name" value="SGNH_hydro_sf"/>
</dbReference>
<dbReference type="InterPro" id="IPR035669">
    <property type="entry name" value="SGNH_plant_lipase-like"/>
</dbReference>
<protein>
    <submittedName>
        <fullName evidence="9">Uncharacterized protein</fullName>
    </submittedName>
</protein>
<dbReference type="PANTHER" id="PTHR45650">
    <property type="entry name" value="GDSL-LIKE LIPASE/ACYLHYDROLASE-RELATED"/>
    <property type="match status" value="1"/>
</dbReference>
<feature type="signal peptide" evidence="8">
    <location>
        <begin position="1"/>
        <end position="18"/>
    </location>
</feature>